<dbReference type="Proteomes" id="UP000770015">
    <property type="component" value="Unassembled WGS sequence"/>
</dbReference>
<keyword evidence="1" id="KW-0812">Transmembrane</keyword>
<evidence type="ECO:0000313" key="2">
    <source>
        <dbReference type="EMBL" id="KAH6676068.1"/>
    </source>
</evidence>
<feature type="transmembrane region" description="Helical" evidence="1">
    <location>
        <begin position="93"/>
        <end position="111"/>
    </location>
</feature>
<keyword evidence="3" id="KW-1185">Reference proteome</keyword>
<accession>A0A9P9A8X6</accession>
<gene>
    <name evidence="2" type="ORF">F5X68DRAFT_213890</name>
</gene>
<keyword evidence="1" id="KW-0472">Membrane</keyword>
<evidence type="ECO:0000313" key="3">
    <source>
        <dbReference type="Proteomes" id="UP000770015"/>
    </source>
</evidence>
<proteinExistence type="predicted"/>
<organism evidence="2 3">
    <name type="scientific">Plectosphaerella plurivora</name>
    <dbReference type="NCBI Taxonomy" id="936078"/>
    <lineage>
        <taxon>Eukaryota</taxon>
        <taxon>Fungi</taxon>
        <taxon>Dikarya</taxon>
        <taxon>Ascomycota</taxon>
        <taxon>Pezizomycotina</taxon>
        <taxon>Sordariomycetes</taxon>
        <taxon>Hypocreomycetidae</taxon>
        <taxon>Glomerellales</taxon>
        <taxon>Plectosphaerellaceae</taxon>
        <taxon>Plectosphaerella</taxon>
    </lineage>
</organism>
<keyword evidence="1" id="KW-1133">Transmembrane helix</keyword>
<sequence length="113" mass="12459">MLAQIDDGDHGPEVVALLRLSVRPPPAFVMRRGSSCSGLPHFFDASLVPLLPPDVDFDEDELLPLPLPLLLFLALSVYFLLKASWRTMAGVPLLLFPEVLRGFMIAIFCVVDV</sequence>
<comment type="caution">
    <text evidence="2">The sequence shown here is derived from an EMBL/GenBank/DDBJ whole genome shotgun (WGS) entry which is preliminary data.</text>
</comment>
<name>A0A9P9A8X6_9PEZI</name>
<dbReference type="EMBL" id="JAGSXJ010000024">
    <property type="protein sequence ID" value="KAH6676068.1"/>
    <property type="molecule type" value="Genomic_DNA"/>
</dbReference>
<reference evidence="2" key="1">
    <citation type="journal article" date="2021" name="Nat. Commun.">
        <title>Genetic determinants of endophytism in the Arabidopsis root mycobiome.</title>
        <authorList>
            <person name="Mesny F."/>
            <person name="Miyauchi S."/>
            <person name="Thiergart T."/>
            <person name="Pickel B."/>
            <person name="Atanasova L."/>
            <person name="Karlsson M."/>
            <person name="Huettel B."/>
            <person name="Barry K.W."/>
            <person name="Haridas S."/>
            <person name="Chen C."/>
            <person name="Bauer D."/>
            <person name="Andreopoulos W."/>
            <person name="Pangilinan J."/>
            <person name="LaButti K."/>
            <person name="Riley R."/>
            <person name="Lipzen A."/>
            <person name="Clum A."/>
            <person name="Drula E."/>
            <person name="Henrissat B."/>
            <person name="Kohler A."/>
            <person name="Grigoriev I.V."/>
            <person name="Martin F.M."/>
            <person name="Hacquard S."/>
        </authorList>
    </citation>
    <scope>NUCLEOTIDE SEQUENCE</scope>
    <source>
        <strain evidence="2">MPI-SDFR-AT-0117</strain>
    </source>
</reference>
<feature type="transmembrane region" description="Helical" evidence="1">
    <location>
        <begin position="62"/>
        <end position="81"/>
    </location>
</feature>
<dbReference type="AlphaFoldDB" id="A0A9P9A8X6"/>
<evidence type="ECO:0000256" key="1">
    <source>
        <dbReference type="SAM" id="Phobius"/>
    </source>
</evidence>
<protein>
    <submittedName>
        <fullName evidence="2">Uncharacterized protein</fullName>
    </submittedName>
</protein>